<evidence type="ECO:0000313" key="2">
    <source>
        <dbReference type="Proteomes" id="UP001634394"/>
    </source>
</evidence>
<sequence>GVIVDIDTFDKLSSRGTELNKLLEDPDHKKHDWHDLDVKEDLTESDVQIK</sequence>
<gene>
    <name evidence="1" type="ORF">ACJMK2_044502</name>
</gene>
<comment type="caution">
    <text evidence="1">The sequence shown here is derived from an EMBL/GenBank/DDBJ whole genome shotgun (WGS) entry which is preliminary data.</text>
</comment>
<feature type="non-terminal residue" evidence="1">
    <location>
        <position position="50"/>
    </location>
</feature>
<dbReference type="EMBL" id="JBJQND010000009">
    <property type="protein sequence ID" value="KAL3867288.1"/>
    <property type="molecule type" value="Genomic_DNA"/>
</dbReference>
<keyword evidence="2" id="KW-1185">Reference proteome</keyword>
<feature type="non-terminal residue" evidence="1">
    <location>
        <position position="1"/>
    </location>
</feature>
<dbReference type="Proteomes" id="UP001634394">
    <property type="component" value="Unassembled WGS sequence"/>
</dbReference>
<dbReference type="AlphaFoldDB" id="A0ABD3W233"/>
<name>A0ABD3W233_SINWO</name>
<reference evidence="1 2" key="1">
    <citation type="submission" date="2024-11" db="EMBL/GenBank/DDBJ databases">
        <title>Chromosome-level genome assembly of the freshwater bivalve Anodonta woodiana.</title>
        <authorList>
            <person name="Chen X."/>
        </authorList>
    </citation>
    <scope>NUCLEOTIDE SEQUENCE [LARGE SCALE GENOMIC DNA]</scope>
    <source>
        <strain evidence="1">MN2024</strain>
        <tissue evidence="1">Gills</tissue>
    </source>
</reference>
<proteinExistence type="predicted"/>
<organism evidence="1 2">
    <name type="scientific">Sinanodonta woodiana</name>
    <name type="common">Chinese pond mussel</name>
    <name type="synonym">Anodonta woodiana</name>
    <dbReference type="NCBI Taxonomy" id="1069815"/>
    <lineage>
        <taxon>Eukaryota</taxon>
        <taxon>Metazoa</taxon>
        <taxon>Spiralia</taxon>
        <taxon>Lophotrochozoa</taxon>
        <taxon>Mollusca</taxon>
        <taxon>Bivalvia</taxon>
        <taxon>Autobranchia</taxon>
        <taxon>Heteroconchia</taxon>
        <taxon>Palaeoheterodonta</taxon>
        <taxon>Unionida</taxon>
        <taxon>Unionoidea</taxon>
        <taxon>Unionidae</taxon>
        <taxon>Unioninae</taxon>
        <taxon>Sinanodonta</taxon>
    </lineage>
</organism>
<evidence type="ECO:0000313" key="1">
    <source>
        <dbReference type="EMBL" id="KAL3867288.1"/>
    </source>
</evidence>
<accession>A0ABD3W233</accession>
<protein>
    <submittedName>
        <fullName evidence="1">Uncharacterized protein</fullName>
    </submittedName>
</protein>